<dbReference type="Proteomes" id="UP000532373">
    <property type="component" value="Unassembled WGS sequence"/>
</dbReference>
<dbReference type="GO" id="GO:0003824">
    <property type="term" value="F:catalytic activity"/>
    <property type="evidence" value="ECO:0007669"/>
    <property type="project" value="InterPro"/>
</dbReference>
<evidence type="ECO:0000256" key="1">
    <source>
        <dbReference type="PIRSR" id="PIRSR601310-1"/>
    </source>
</evidence>
<dbReference type="InterPro" id="IPR036265">
    <property type="entry name" value="HIT-like_sf"/>
</dbReference>
<dbReference type="SUPFAM" id="SSF54197">
    <property type="entry name" value="HIT-like"/>
    <property type="match status" value="1"/>
</dbReference>
<feature type="short sequence motif" description="Histidine triad motif" evidence="2 3">
    <location>
        <begin position="103"/>
        <end position="107"/>
    </location>
</feature>
<dbReference type="EMBL" id="JACHGI010000001">
    <property type="protein sequence ID" value="MBB6465105.1"/>
    <property type="molecule type" value="Genomic_DNA"/>
</dbReference>
<protein>
    <submittedName>
        <fullName evidence="5">Histidine triad (HIT) family protein</fullName>
    </submittedName>
</protein>
<reference evidence="5 6" key="1">
    <citation type="submission" date="2020-08" db="EMBL/GenBank/DDBJ databases">
        <title>Genomic Encyclopedia of Type Strains, Phase IV (KMG-IV): sequencing the most valuable type-strain genomes for metagenomic binning, comparative biology and taxonomic classification.</title>
        <authorList>
            <person name="Goeker M."/>
        </authorList>
    </citation>
    <scope>NUCLEOTIDE SEQUENCE [LARGE SCALE GENOMIC DNA]</scope>
    <source>
        <strain evidence="5 6">DSM 17454</strain>
    </source>
</reference>
<dbReference type="RefSeq" id="WP_184767603.1">
    <property type="nucleotide sequence ID" value="NZ_JACHGI010000001.1"/>
</dbReference>
<dbReference type="Gene3D" id="3.30.428.10">
    <property type="entry name" value="HIT-like"/>
    <property type="match status" value="1"/>
</dbReference>
<comment type="caution">
    <text evidence="5">The sequence shown here is derived from an EMBL/GenBank/DDBJ whole genome shotgun (WGS) entry which is preliminary data.</text>
</comment>
<dbReference type="PANTHER" id="PTHR46648:SF1">
    <property type="entry name" value="ADENOSINE 5'-MONOPHOSPHORAMIDASE HNT1"/>
    <property type="match status" value="1"/>
</dbReference>
<accession>A0A8E1WAH2</accession>
<dbReference type="PANTHER" id="PTHR46648">
    <property type="entry name" value="HIT FAMILY PROTEIN 1"/>
    <property type="match status" value="1"/>
</dbReference>
<dbReference type="InterPro" id="IPR011146">
    <property type="entry name" value="HIT-like"/>
</dbReference>
<evidence type="ECO:0000256" key="2">
    <source>
        <dbReference type="PIRSR" id="PIRSR601310-3"/>
    </source>
</evidence>
<gene>
    <name evidence="5" type="ORF">HNQ96_000952</name>
</gene>
<name>A0A8E1WAH2_9HYPH</name>
<dbReference type="CDD" id="cd01277">
    <property type="entry name" value="HINT_subgroup"/>
    <property type="match status" value="1"/>
</dbReference>
<feature type="domain" description="HIT" evidence="4">
    <location>
        <begin position="11"/>
        <end position="118"/>
    </location>
</feature>
<dbReference type="InterPro" id="IPR039384">
    <property type="entry name" value="HINT"/>
</dbReference>
<evidence type="ECO:0000256" key="3">
    <source>
        <dbReference type="PROSITE-ProRule" id="PRU00464"/>
    </source>
</evidence>
<dbReference type="PROSITE" id="PS51084">
    <property type="entry name" value="HIT_2"/>
    <property type="match status" value="1"/>
</dbReference>
<dbReference type="GO" id="GO:0009117">
    <property type="term" value="P:nucleotide metabolic process"/>
    <property type="evidence" value="ECO:0007669"/>
    <property type="project" value="TreeGrafter"/>
</dbReference>
<dbReference type="PRINTS" id="PR00332">
    <property type="entry name" value="HISTRIAD"/>
</dbReference>
<organism evidence="5 6">
    <name type="scientific">Aminobacter carboxidus</name>
    <dbReference type="NCBI Taxonomy" id="376165"/>
    <lineage>
        <taxon>Bacteria</taxon>
        <taxon>Pseudomonadati</taxon>
        <taxon>Pseudomonadota</taxon>
        <taxon>Alphaproteobacteria</taxon>
        <taxon>Hyphomicrobiales</taxon>
        <taxon>Phyllobacteriaceae</taxon>
        <taxon>Aminobacter</taxon>
    </lineage>
</organism>
<dbReference type="InterPro" id="IPR001310">
    <property type="entry name" value="Histidine_triad_HIT"/>
</dbReference>
<evidence type="ECO:0000259" key="4">
    <source>
        <dbReference type="PROSITE" id="PS51084"/>
    </source>
</evidence>
<evidence type="ECO:0000313" key="6">
    <source>
        <dbReference type="Proteomes" id="UP000532373"/>
    </source>
</evidence>
<dbReference type="AlphaFoldDB" id="A0A8E1WAH2"/>
<feature type="active site" description="Tele-AMP-histidine intermediate" evidence="1">
    <location>
        <position position="105"/>
    </location>
</feature>
<evidence type="ECO:0000313" key="5">
    <source>
        <dbReference type="EMBL" id="MBB6465105.1"/>
    </source>
</evidence>
<sequence length="144" mass="15330">MSSAAYDPNNIFAKILRGEIPAHRVYEDDAVVAFMDVMPQSTGHTLVVPKTPSRNLLDAAPATFAKLFSAVQKVARAAQQAFDADGIVISQFNEAAAGQTVFHLHVHIVPRFEGVAPKGHAAVMEKPEVLAANAEKIRAALTGA</sequence>
<proteinExistence type="predicted"/>
<dbReference type="Pfam" id="PF01230">
    <property type="entry name" value="HIT"/>
    <property type="match status" value="1"/>
</dbReference>